<reference evidence="3" key="1">
    <citation type="submission" date="2021-02" db="EMBL/GenBank/DDBJ databases">
        <authorList>
            <person name="Dougan E. K."/>
            <person name="Rhodes N."/>
            <person name="Thang M."/>
            <person name="Chan C."/>
        </authorList>
    </citation>
    <scope>NUCLEOTIDE SEQUENCE</scope>
</reference>
<name>A0A812L3H1_9DINO</name>
<feature type="transmembrane region" description="Helical" evidence="2">
    <location>
        <begin position="338"/>
        <end position="358"/>
    </location>
</feature>
<feature type="transmembrane region" description="Helical" evidence="2">
    <location>
        <begin position="461"/>
        <end position="484"/>
    </location>
</feature>
<evidence type="ECO:0000313" key="4">
    <source>
        <dbReference type="Proteomes" id="UP000601435"/>
    </source>
</evidence>
<feature type="transmembrane region" description="Helical" evidence="2">
    <location>
        <begin position="305"/>
        <end position="326"/>
    </location>
</feature>
<feature type="transmembrane region" description="Helical" evidence="2">
    <location>
        <begin position="171"/>
        <end position="190"/>
    </location>
</feature>
<keyword evidence="2" id="KW-0812">Transmembrane</keyword>
<evidence type="ECO:0000256" key="1">
    <source>
        <dbReference type="SAM" id="MobiDB-lite"/>
    </source>
</evidence>
<dbReference type="Proteomes" id="UP000601435">
    <property type="component" value="Unassembled WGS sequence"/>
</dbReference>
<dbReference type="AlphaFoldDB" id="A0A812L3H1"/>
<evidence type="ECO:0000313" key="3">
    <source>
        <dbReference type="EMBL" id="CAE7235187.1"/>
    </source>
</evidence>
<feature type="transmembrane region" description="Helical" evidence="2">
    <location>
        <begin position="526"/>
        <end position="547"/>
    </location>
</feature>
<keyword evidence="2" id="KW-1133">Transmembrane helix</keyword>
<feature type="transmembrane region" description="Helical" evidence="2">
    <location>
        <begin position="429"/>
        <end position="449"/>
    </location>
</feature>
<comment type="caution">
    <text evidence="3">The sequence shown here is derived from an EMBL/GenBank/DDBJ whole genome shotgun (WGS) entry which is preliminary data.</text>
</comment>
<keyword evidence="2" id="KW-0472">Membrane</keyword>
<evidence type="ECO:0000256" key="2">
    <source>
        <dbReference type="SAM" id="Phobius"/>
    </source>
</evidence>
<feature type="region of interest" description="Disordered" evidence="1">
    <location>
        <begin position="25"/>
        <end position="74"/>
    </location>
</feature>
<gene>
    <name evidence="3" type="ORF">SNEC2469_LOCUS3883</name>
</gene>
<proteinExistence type="predicted"/>
<feature type="transmembrane region" description="Helical" evidence="2">
    <location>
        <begin position="211"/>
        <end position="228"/>
    </location>
</feature>
<organism evidence="3 4">
    <name type="scientific">Symbiodinium necroappetens</name>
    <dbReference type="NCBI Taxonomy" id="1628268"/>
    <lineage>
        <taxon>Eukaryota</taxon>
        <taxon>Sar</taxon>
        <taxon>Alveolata</taxon>
        <taxon>Dinophyceae</taxon>
        <taxon>Suessiales</taxon>
        <taxon>Symbiodiniaceae</taxon>
        <taxon>Symbiodinium</taxon>
    </lineage>
</organism>
<sequence length="560" mass="63074">METCFEQPCCSARGEVPPEVIEAVRRQPGDAAPESEPSIADSVSPFDCLDSPSQSSRPRGSTWETVGPASSPGASMAVAKTLTKEERLVSGGYSDVDDEILWGIPLRRSLKRLGRVWRYKPATWKPAQRAELHELSQNVESFDVFLSHTWQTPGWHKAVALSFQCGWRSTFALWCVAELASTALCLLDVLPMPLPYKPNVIGFTDECPMGLWVYGSGALALLLGWFLTPHLPDFCSQPEMGFIDVVSINQEDSLLMERGVYGIAGFLRISSELRVLWSAPYLSRLWCVFELAAYRKVNPTGIMSFRPLFVATLPRIFLALVEFDSFFEPWRSGDEYRFTIYLAFGTFYVLNAVATALLRSNYREKHHLRRELRQFDLNKVSCMHEFDRIFIHSAISKWYGSKEAFTEFVRQDLRQDLEPGMAKRFPFKYLLLLMAALVSVSMEFFVAMWKGGAPFESLLAFALAILLGVDVFVGICVSVILHYLSDRFAARRFGRLDHVQTFLIISLVAAMFYYSNNLAVAAYASSLEHCILFAVVSGALAGCLCWLDRHTPMPDISEPL</sequence>
<protein>
    <submittedName>
        <fullName evidence="3">Uncharacterized protein</fullName>
    </submittedName>
</protein>
<feature type="transmembrane region" description="Helical" evidence="2">
    <location>
        <begin position="496"/>
        <end position="514"/>
    </location>
</feature>
<accession>A0A812L3H1</accession>
<feature type="compositionally biased region" description="Polar residues" evidence="1">
    <location>
        <begin position="51"/>
        <end position="64"/>
    </location>
</feature>
<keyword evidence="4" id="KW-1185">Reference proteome</keyword>
<dbReference type="EMBL" id="CAJNJA010008320">
    <property type="protein sequence ID" value="CAE7235187.1"/>
    <property type="molecule type" value="Genomic_DNA"/>
</dbReference>
<dbReference type="OrthoDB" id="433899at2759"/>